<gene>
    <name evidence="2" type="ORF">IMG5_162950</name>
</gene>
<sequence length="192" mass="23639">INTFQYNNQLNNTKNYSKIFIIKFPKIQQKIVRIFLKSTLYSSISSFQLNTHFQDLQNQQTAKLLFFSFLKIYQQNTTLNQSQQVQHKSINIYYRIKFLVIVAFQLNFAFRVYKKNTKQFPHLYLKYFLLIYVLHIYNNQRVYFLKYHKTIKQPNKSIQFINDFFQFLTYKFQIEVHQDRIRLKSTRILRQL</sequence>
<organism evidence="2 3">
    <name type="scientific">Ichthyophthirius multifiliis</name>
    <name type="common">White spot disease agent</name>
    <name type="synonym">Ich</name>
    <dbReference type="NCBI Taxonomy" id="5932"/>
    <lineage>
        <taxon>Eukaryota</taxon>
        <taxon>Sar</taxon>
        <taxon>Alveolata</taxon>
        <taxon>Ciliophora</taxon>
        <taxon>Intramacronucleata</taxon>
        <taxon>Oligohymenophorea</taxon>
        <taxon>Hymenostomatida</taxon>
        <taxon>Ophryoglenina</taxon>
        <taxon>Ichthyophthirius</taxon>
    </lineage>
</organism>
<reference evidence="2 3" key="1">
    <citation type="submission" date="2011-07" db="EMBL/GenBank/DDBJ databases">
        <authorList>
            <person name="Coyne R."/>
            <person name="Brami D."/>
            <person name="Johnson J."/>
            <person name="Hostetler J."/>
            <person name="Hannick L."/>
            <person name="Clark T."/>
            <person name="Cassidy-Hanley D."/>
            <person name="Inman J."/>
        </authorList>
    </citation>
    <scope>NUCLEOTIDE SEQUENCE [LARGE SCALE GENOMIC DNA]</scope>
    <source>
        <strain evidence="2 3">G5</strain>
    </source>
</reference>
<name>G0R0A3_ICHMU</name>
<dbReference type="RefSeq" id="XP_004030347.1">
    <property type="nucleotide sequence ID" value="XM_004030299.1"/>
</dbReference>
<proteinExistence type="predicted"/>
<evidence type="ECO:0000313" key="3">
    <source>
        <dbReference type="Proteomes" id="UP000008983"/>
    </source>
</evidence>
<keyword evidence="3" id="KW-1185">Reference proteome</keyword>
<dbReference type="GeneID" id="14905206"/>
<keyword evidence="1" id="KW-1133">Transmembrane helix</keyword>
<evidence type="ECO:0000256" key="1">
    <source>
        <dbReference type="SAM" id="Phobius"/>
    </source>
</evidence>
<dbReference type="EMBL" id="GL984183">
    <property type="protein sequence ID" value="EGR29111.1"/>
    <property type="molecule type" value="Genomic_DNA"/>
</dbReference>
<feature type="transmembrane region" description="Helical" evidence="1">
    <location>
        <begin position="92"/>
        <end position="113"/>
    </location>
</feature>
<dbReference type="Proteomes" id="UP000008983">
    <property type="component" value="Unassembled WGS sequence"/>
</dbReference>
<dbReference type="InParanoid" id="G0R0A3"/>
<evidence type="ECO:0008006" key="4">
    <source>
        <dbReference type="Google" id="ProtNLM"/>
    </source>
</evidence>
<evidence type="ECO:0000313" key="2">
    <source>
        <dbReference type="EMBL" id="EGR29111.1"/>
    </source>
</evidence>
<feature type="transmembrane region" description="Helical" evidence="1">
    <location>
        <begin position="119"/>
        <end position="137"/>
    </location>
</feature>
<feature type="non-terminal residue" evidence="2">
    <location>
        <position position="1"/>
    </location>
</feature>
<keyword evidence="1" id="KW-0472">Membrane</keyword>
<accession>G0R0A3</accession>
<protein>
    <recommendedName>
        <fullName evidence="4">Transmembrane protein</fullName>
    </recommendedName>
</protein>
<dbReference type="AlphaFoldDB" id="G0R0A3"/>
<keyword evidence="1" id="KW-0812">Transmembrane</keyword>